<organism evidence="2 3">
    <name type="scientific">Candidatus Yanofskybacteria bacterium RIFCSPHIGHO2_01_FULL_44_22</name>
    <dbReference type="NCBI Taxonomy" id="1802669"/>
    <lineage>
        <taxon>Bacteria</taxon>
        <taxon>Candidatus Yanofskyibacteriota</taxon>
    </lineage>
</organism>
<protein>
    <submittedName>
        <fullName evidence="2">Uncharacterized protein</fullName>
    </submittedName>
</protein>
<dbReference type="STRING" id="1802669.A2746_01120"/>
<keyword evidence="1" id="KW-0175">Coiled coil</keyword>
<feature type="coiled-coil region" evidence="1">
    <location>
        <begin position="149"/>
        <end position="176"/>
    </location>
</feature>
<comment type="caution">
    <text evidence="2">The sequence shown here is derived from an EMBL/GenBank/DDBJ whole genome shotgun (WGS) entry which is preliminary data.</text>
</comment>
<proteinExistence type="predicted"/>
<reference evidence="2 3" key="1">
    <citation type="journal article" date="2016" name="Nat. Commun.">
        <title>Thousands of microbial genomes shed light on interconnected biogeochemical processes in an aquifer system.</title>
        <authorList>
            <person name="Anantharaman K."/>
            <person name="Brown C.T."/>
            <person name="Hug L.A."/>
            <person name="Sharon I."/>
            <person name="Castelle C.J."/>
            <person name="Probst A.J."/>
            <person name="Thomas B.C."/>
            <person name="Singh A."/>
            <person name="Wilkins M.J."/>
            <person name="Karaoz U."/>
            <person name="Brodie E.L."/>
            <person name="Williams K.H."/>
            <person name="Hubbard S.S."/>
            <person name="Banfield J.F."/>
        </authorList>
    </citation>
    <scope>NUCLEOTIDE SEQUENCE [LARGE SCALE GENOMIC DNA]</scope>
</reference>
<accession>A0A1F8EZ08</accession>
<dbReference type="EMBL" id="MGJJ01000015">
    <property type="protein sequence ID" value="OGN05246.1"/>
    <property type="molecule type" value="Genomic_DNA"/>
</dbReference>
<dbReference type="AlphaFoldDB" id="A0A1F8EZ08"/>
<evidence type="ECO:0000313" key="3">
    <source>
        <dbReference type="Proteomes" id="UP000177419"/>
    </source>
</evidence>
<evidence type="ECO:0000256" key="1">
    <source>
        <dbReference type="SAM" id="Coils"/>
    </source>
</evidence>
<gene>
    <name evidence="2" type="ORF">A2746_01120</name>
</gene>
<dbReference type="Proteomes" id="UP000177419">
    <property type="component" value="Unassembled WGS sequence"/>
</dbReference>
<name>A0A1F8EZ08_9BACT</name>
<sequence>MISQELREVMEKIESLKPEWKLAQGAILSAEQEFSDLRYKICLEKQIAEGIIRCEIKVGPTGASEDNLWGDGREGDEIFSHNATVKVSLAKHSDPDKFICFFSECYGGAKYVLFKKRTFWKGYIKYMGKRLIKNPSEEYQFLRKYVEAVDAALYKAKTEEQQIAEKERNQKYQQQEQDCKKIFFGR</sequence>
<evidence type="ECO:0000313" key="2">
    <source>
        <dbReference type="EMBL" id="OGN05246.1"/>
    </source>
</evidence>